<feature type="domain" description="J" evidence="8">
    <location>
        <begin position="111"/>
        <end position="175"/>
    </location>
</feature>
<keyword evidence="4 7" id="KW-1133">Transmembrane helix</keyword>
<dbReference type="PANTHER" id="PTHR43908">
    <property type="entry name" value="AT29763P-RELATED"/>
    <property type="match status" value="1"/>
</dbReference>
<sequence length="402" mass="46325">MEASKEEALRCINLARKYLDTGNYQKASKLADKSERILPTSEAEDFRRYMAKERTTNKTKPSAASTGTSNGSSTMRDRTSNAPKSNDFSQASYTREQIEIVRKITKLKEHEYYEILNLTKDCKDLEIKKSYRKLALQLHPDKNHAPNADEAFKKVSKAFQVLSDPNMRAHYDRTGADPESRASTSTSSFAQRAGPGFQGFSGYPQAQMSPEDLFNSFFGDQFFSGGPNTFFFGGPGVRVHQFGGRPRRFRRQQAQDTSSKSTLYQILPILIIVIFAFLSNFTSFDDSSVRAGYSFAPTEKYSAQYVSPKYKVPYYVNPKQYKSLSSRDSYRLANQIEQQYAEKMHAECIKEREYKENQIRKSYGWFFPDEEKLSRAKEISLPHCDEFSRLSYHKSFSNYYYY</sequence>
<dbReference type="InterPro" id="IPR051100">
    <property type="entry name" value="DnaJ_subfamily_B/C"/>
</dbReference>
<feature type="region of interest" description="Disordered" evidence="6">
    <location>
        <begin position="52"/>
        <end position="90"/>
    </location>
</feature>
<evidence type="ECO:0000256" key="4">
    <source>
        <dbReference type="ARBA" id="ARBA00022989"/>
    </source>
</evidence>
<accession>A0AAE9WAC8</accession>
<feature type="compositionally biased region" description="Polar residues" evidence="6">
    <location>
        <begin position="80"/>
        <end position="90"/>
    </location>
</feature>
<evidence type="ECO:0000256" key="3">
    <source>
        <dbReference type="ARBA" id="ARBA00022824"/>
    </source>
</evidence>
<dbReference type="RefSeq" id="XP_056036342.1">
    <property type="nucleotide sequence ID" value="XM_056179734.1"/>
</dbReference>
<dbReference type="PROSITE" id="PS50076">
    <property type="entry name" value="DNAJ_2"/>
    <property type="match status" value="1"/>
</dbReference>
<dbReference type="PANTHER" id="PTHR43908:SF3">
    <property type="entry name" value="AT29763P-RELATED"/>
    <property type="match status" value="1"/>
</dbReference>
<dbReference type="InterPro" id="IPR001623">
    <property type="entry name" value="DnaJ_domain"/>
</dbReference>
<evidence type="ECO:0000313" key="10">
    <source>
        <dbReference type="Proteomes" id="UP001212411"/>
    </source>
</evidence>
<organism evidence="9 10">
    <name type="scientific">Schizosaccharomyces osmophilus</name>
    <dbReference type="NCBI Taxonomy" id="2545709"/>
    <lineage>
        <taxon>Eukaryota</taxon>
        <taxon>Fungi</taxon>
        <taxon>Dikarya</taxon>
        <taxon>Ascomycota</taxon>
        <taxon>Taphrinomycotina</taxon>
        <taxon>Schizosaccharomycetes</taxon>
        <taxon>Schizosaccharomycetales</taxon>
        <taxon>Schizosaccharomycetaceae</taxon>
        <taxon>Schizosaccharomyces</taxon>
    </lineage>
</organism>
<dbReference type="SMART" id="SM00271">
    <property type="entry name" value="DnaJ"/>
    <property type="match status" value="1"/>
</dbReference>
<feature type="transmembrane region" description="Helical" evidence="7">
    <location>
        <begin position="262"/>
        <end position="281"/>
    </location>
</feature>
<feature type="compositionally biased region" description="Low complexity" evidence="6">
    <location>
        <begin position="62"/>
        <end position="74"/>
    </location>
</feature>
<keyword evidence="2 7" id="KW-0812">Transmembrane</keyword>
<keyword evidence="5 7" id="KW-0472">Membrane</keyword>
<dbReference type="GeneID" id="80874423"/>
<dbReference type="KEGG" id="som:SOMG_00941"/>
<dbReference type="SUPFAM" id="SSF46565">
    <property type="entry name" value="Chaperone J-domain"/>
    <property type="match status" value="1"/>
</dbReference>
<reference evidence="9 10" key="1">
    <citation type="journal article" date="2023" name="G3 (Bethesda)">
        <title>A high-quality reference genome for the fission yeast Schizosaccharomyces osmophilus.</title>
        <authorList>
            <person name="Jia G.S."/>
            <person name="Zhang W.C."/>
            <person name="Liang Y."/>
            <person name="Liu X.H."/>
            <person name="Rhind N."/>
            <person name="Pidoux A."/>
            <person name="Brysch-Herzberg M."/>
            <person name="Du L.L."/>
        </authorList>
    </citation>
    <scope>NUCLEOTIDE SEQUENCE [LARGE SCALE GENOMIC DNA]</scope>
    <source>
        <strain evidence="9 10">CBS 15793</strain>
    </source>
</reference>
<dbReference type="GO" id="GO:0005789">
    <property type="term" value="C:endoplasmic reticulum membrane"/>
    <property type="evidence" value="ECO:0007669"/>
    <property type="project" value="UniProtKB-SubCell"/>
</dbReference>
<dbReference type="InterPro" id="IPR015399">
    <property type="entry name" value="DUF1977_DnaJ-like"/>
</dbReference>
<dbReference type="InterPro" id="IPR018253">
    <property type="entry name" value="DnaJ_domain_CS"/>
</dbReference>
<dbReference type="AlphaFoldDB" id="A0AAE9WAC8"/>
<dbReference type="Pfam" id="PF09320">
    <property type="entry name" value="DUF1977"/>
    <property type="match status" value="1"/>
</dbReference>
<dbReference type="InterPro" id="IPR036869">
    <property type="entry name" value="J_dom_sf"/>
</dbReference>
<dbReference type="Pfam" id="PF00226">
    <property type="entry name" value="DnaJ"/>
    <property type="match status" value="1"/>
</dbReference>
<keyword evidence="10" id="KW-1185">Reference proteome</keyword>
<evidence type="ECO:0000256" key="7">
    <source>
        <dbReference type="SAM" id="Phobius"/>
    </source>
</evidence>
<evidence type="ECO:0000256" key="2">
    <source>
        <dbReference type="ARBA" id="ARBA00022692"/>
    </source>
</evidence>
<dbReference type="GO" id="GO:0030544">
    <property type="term" value="F:Hsp70 protein binding"/>
    <property type="evidence" value="ECO:0007669"/>
    <property type="project" value="TreeGrafter"/>
</dbReference>
<dbReference type="PRINTS" id="PR00625">
    <property type="entry name" value="JDOMAIN"/>
</dbReference>
<evidence type="ECO:0000256" key="6">
    <source>
        <dbReference type="SAM" id="MobiDB-lite"/>
    </source>
</evidence>
<name>A0AAE9WAC8_9SCHI</name>
<proteinExistence type="predicted"/>
<dbReference type="FunFam" id="1.10.287.110:FF:000070">
    <property type="entry name" value="Endoplasmic reticulum protein, putative"/>
    <property type="match status" value="1"/>
</dbReference>
<comment type="subcellular location">
    <subcellularLocation>
        <location evidence="1">Endoplasmic reticulum membrane</location>
        <topology evidence="1">Single-pass membrane protein</topology>
    </subcellularLocation>
</comment>
<dbReference type="GO" id="GO:0071218">
    <property type="term" value="P:cellular response to misfolded protein"/>
    <property type="evidence" value="ECO:0007669"/>
    <property type="project" value="TreeGrafter"/>
</dbReference>
<evidence type="ECO:0000259" key="8">
    <source>
        <dbReference type="PROSITE" id="PS50076"/>
    </source>
</evidence>
<gene>
    <name evidence="9" type="ORF">SOMG_00941</name>
</gene>
<dbReference type="PROSITE" id="PS00636">
    <property type="entry name" value="DNAJ_1"/>
    <property type="match status" value="1"/>
</dbReference>
<dbReference type="EMBL" id="CP115611">
    <property type="protein sequence ID" value="WBW72099.1"/>
    <property type="molecule type" value="Genomic_DNA"/>
</dbReference>
<protein>
    <submittedName>
        <fullName evidence="9">DNAJ/DUF1977, DNAJB12-like protein, Hsp70 co-chaperone</fullName>
    </submittedName>
</protein>
<keyword evidence="3" id="KW-0256">Endoplasmic reticulum</keyword>
<dbReference type="Proteomes" id="UP001212411">
    <property type="component" value="Chromosome 1"/>
</dbReference>
<dbReference type="CDD" id="cd06257">
    <property type="entry name" value="DnaJ"/>
    <property type="match status" value="1"/>
</dbReference>
<evidence type="ECO:0000256" key="1">
    <source>
        <dbReference type="ARBA" id="ARBA00004389"/>
    </source>
</evidence>
<evidence type="ECO:0000313" key="9">
    <source>
        <dbReference type="EMBL" id="WBW72099.1"/>
    </source>
</evidence>
<evidence type="ECO:0000256" key="5">
    <source>
        <dbReference type="ARBA" id="ARBA00023136"/>
    </source>
</evidence>
<dbReference type="Gene3D" id="1.10.287.110">
    <property type="entry name" value="DnaJ domain"/>
    <property type="match status" value="1"/>
</dbReference>